<evidence type="ECO:0000313" key="1">
    <source>
        <dbReference type="EMBL" id="MBO1753218.1"/>
    </source>
</evidence>
<proteinExistence type="predicted"/>
<sequence length="189" mass="20655">MGHGVTSVSALAGRIRAAAPRLGPVRLVCVDGPAGSGKTTLGAALARELGCAVVHMDDLYAGWSGLDEDLSQRLEEQVLEPLRGGRTARYQRYDWVSGAFAEWHDLPPTEHLVLEGCGSAQRVVAQHAVLVAWVDAPADLRLERGLRRDGTEMREQWLRWMGLEAVHFAREGTQDRADVVVDGRRDLAP</sequence>
<organism evidence="1 2">
    <name type="scientific">Actinotalea soli</name>
    <dbReference type="NCBI Taxonomy" id="2819234"/>
    <lineage>
        <taxon>Bacteria</taxon>
        <taxon>Bacillati</taxon>
        <taxon>Actinomycetota</taxon>
        <taxon>Actinomycetes</taxon>
        <taxon>Micrococcales</taxon>
        <taxon>Cellulomonadaceae</taxon>
        <taxon>Actinotalea</taxon>
    </lineage>
</organism>
<dbReference type="Pfam" id="PF13238">
    <property type="entry name" value="AAA_18"/>
    <property type="match status" value="1"/>
</dbReference>
<dbReference type="Gene3D" id="3.40.50.300">
    <property type="entry name" value="P-loop containing nucleotide triphosphate hydrolases"/>
    <property type="match status" value="1"/>
</dbReference>
<dbReference type="EMBL" id="JAGEMK010000011">
    <property type="protein sequence ID" value="MBO1753218.1"/>
    <property type="molecule type" value="Genomic_DNA"/>
</dbReference>
<keyword evidence="2" id="KW-1185">Reference proteome</keyword>
<dbReference type="InterPro" id="IPR027417">
    <property type="entry name" value="P-loop_NTPase"/>
</dbReference>
<gene>
    <name evidence="1" type="ORF">J4G33_15530</name>
</gene>
<name>A0A939RX21_9CELL</name>
<evidence type="ECO:0000313" key="2">
    <source>
        <dbReference type="Proteomes" id="UP000664209"/>
    </source>
</evidence>
<comment type="caution">
    <text evidence="1">The sequence shown here is derived from an EMBL/GenBank/DDBJ whole genome shotgun (WGS) entry which is preliminary data.</text>
</comment>
<dbReference type="SUPFAM" id="SSF52540">
    <property type="entry name" value="P-loop containing nucleoside triphosphate hydrolases"/>
    <property type="match status" value="1"/>
</dbReference>
<protein>
    <submittedName>
        <fullName evidence="1">AAA family ATPase</fullName>
    </submittedName>
</protein>
<accession>A0A939RX21</accession>
<dbReference type="Proteomes" id="UP000664209">
    <property type="component" value="Unassembled WGS sequence"/>
</dbReference>
<dbReference type="AlphaFoldDB" id="A0A939RX21"/>
<reference evidence="1" key="1">
    <citation type="submission" date="2021-03" db="EMBL/GenBank/DDBJ databases">
        <title>Actinotalea soli sp. nov., isolated from soil.</title>
        <authorList>
            <person name="Ping W."/>
            <person name="Zhang J."/>
        </authorList>
    </citation>
    <scope>NUCLEOTIDE SEQUENCE</scope>
    <source>
        <strain evidence="1">BY-33</strain>
    </source>
</reference>